<keyword evidence="2" id="KW-0274">FAD</keyword>
<evidence type="ECO:0000256" key="2">
    <source>
        <dbReference type="ARBA" id="ARBA00022827"/>
    </source>
</evidence>
<dbReference type="EMBL" id="CP017634">
    <property type="protein sequence ID" value="ATW27861.1"/>
    <property type="molecule type" value="Genomic_DNA"/>
</dbReference>
<dbReference type="OrthoDB" id="9789842at2"/>
<organism evidence="5 6">
    <name type="scientific">Formimonas warabiya</name>
    <dbReference type="NCBI Taxonomy" id="1761012"/>
    <lineage>
        <taxon>Bacteria</taxon>
        <taxon>Bacillati</taxon>
        <taxon>Bacillota</taxon>
        <taxon>Clostridia</taxon>
        <taxon>Eubacteriales</taxon>
        <taxon>Peptococcaceae</taxon>
        <taxon>Candidatus Formimonas</taxon>
    </lineage>
</organism>
<dbReference type="RefSeq" id="WP_148137246.1">
    <property type="nucleotide sequence ID" value="NZ_CP017634.1"/>
</dbReference>
<dbReference type="InterPro" id="IPR016167">
    <property type="entry name" value="FAD-bd_PCMH_sub1"/>
</dbReference>
<reference evidence="5 6" key="1">
    <citation type="submission" date="2016-10" db="EMBL/GenBank/DDBJ databases">
        <title>Complete Genome Sequence of Peptococcaceae strain DCMF.</title>
        <authorList>
            <person name="Edwards R.J."/>
            <person name="Holland S.I."/>
            <person name="Deshpande N.P."/>
            <person name="Wong Y.K."/>
            <person name="Ertan H."/>
            <person name="Manefield M."/>
            <person name="Russell T.L."/>
            <person name="Lee M.J."/>
        </authorList>
    </citation>
    <scope>NUCLEOTIDE SEQUENCE [LARGE SCALE GENOMIC DNA]</scope>
    <source>
        <strain evidence="5 6">DCMF</strain>
    </source>
</reference>
<gene>
    <name evidence="5" type="ORF">DCMF_26665</name>
</gene>
<dbReference type="InterPro" id="IPR036683">
    <property type="entry name" value="CO_DH_flav_C_dom_sf"/>
</dbReference>
<name>A0A3G1KZP4_FORW1</name>
<dbReference type="AlphaFoldDB" id="A0A3G1KZP4"/>
<dbReference type="SUPFAM" id="SSF55447">
    <property type="entry name" value="CO dehydrogenase flavoprotein C-terminal domain-like"/>
    <property type="match status" value="1"/>
</dbReference>
<dbReference type="InterPro" id="IPR036318">
    <property type="entry name" value="FAD-bd_PCMH-like_sf"/>
</dbReference>
<evidence type="ECO:0000313" key="6">
    <source>
        <dbReference type="Proteomes" id="UP000323521"/>
    </source>
</evidence>
<feature type="domain" description="FAD-binding PCMH-type" evidence="4">
    <location>
        <begin position="1"/>
        <end position="171"/>
    </location>
</feature>
<evidence type="ECO:0000259" key="4">
    <source>
        <dbReference type="PROSITE" id="PS51387"/>
    </source>
</evidence>
<dbReference type="Proteomes" id="UP000323521">
    <property type="component" value="Chromosome"/>
</dbReference>
<keyword evidence="6" id="KW-1185">Reference proteome</keyword>
<keyword evidence="3" id="KW-0560">Oxidoreductase</keyword>
<proteinExistence type="predicted"/>
<dbReference type="PROSITE" id="PS51387">
    <property type="entry name" value="FAD_PCMH"/>
    <property type="match status" value="1"/>
</dbReference>
<dbReference type="InterPro" id="IPR005107">
    <property type="entry name" value="CO_DH_flav_C"/>
</dbReference>
<dbReference type="Gene3D" id="3.30.43.10">
    <property type="entry name" value="Uridine Diphospho-n-acetylenolpyruvylglucosamine Reductase, domain 2"/>
    <property type="match status" value="1"/>
</dbReference>
<dbReference type="Gene3D" id="3.30.390.50">
    <property type="entry name" value="CO dehydrogenase flavoprotein, C-terminal domain"/>
    <property type="match status" value="1"/>
</dbReference>
<sequence length="276" mass="30369">MEVLFPEKLDQIWDMWVKYPDGELMAGGTDLLVQIANRKIRPRVLICLEKVGELHHIKKEEREIWIGAALTHQSLLDSMIVKEELPVLWEALSVLGSPPIRHAGTIGGNICTASPAGDTIPALYVLEAQVEVFSQRGNRRLPIDEFVTGPRCTALEQDEMLGGVVIPLKSQGGSCGFFKIGHRKALAIAVASLAAIWRTDVEGILREIKLAWGSVGPKVMVFPEVQEWLVGKPLSEKVLKEAKEMVIKGLAPIDDIRASADYRKKSAGNLLLKLLG</sequence>
<dbReference type="KEGG" id="fwa:DCMF_26665"/>
<dbReference type="InterPro" id="IPR016166">
    <property type="entry name" value="FAD-bd_PCMH"/>
</dbReference>
<dbReference type="SUPFAM" id="SSF56176">
    <property type="entry name" value="FAD-binding/transporter-associated domain-like"/>
    <property type="match status" value="1"/>
</dbReference>
<dbReference type="PANTHER" id="PTHR42659:SF2">
    <property type="entry name" value="XANTHINE DEHYDROGENASE SUBUNIT C-RELATED"/>
    <property type="match status" value="1"/>
</dbReference>
<evidence type="ECO:0000256" key="1">
    <source>
        <dbReference type="ARBA" id="ARBA00022630"/>
    </source>
</evidence>
<dbReference type="InterPro" id="IPR016169">
    <property type="entry name" value="FAD-bd_PCMH_sub2"/>
</dbReference>
<dbReference type="PANTHER" id="PTHR42659">
    <property type="entry name" value="XANTHINE DEHYDROGENASE SUBUNIT C-RELATED"/>
    <property type="match status" value="1"/>
</dbReference>
<accession>A0A3G1KZP4</accession>
<keyword evidence="1" id="KW-0285">Flavoprotein</keyword>
<dbReference type="Gene3D" id="3.30.465.10">
    <property type="match status" value="1"/>
</dbReference>
<dbReference type="SMART" id="SM01092">
    <property type="entry name" value="CO_deh_flav_C"/>
    <property type="match status" value="1"/>
</dbReference>
<evidence type="ECO:0000256" key="3">
    <source>
        <dbReference type="ARBA" id="ARBA00023002"/>
    </source>
</evidence>
<protein>
    <recommendedName>
        <fullName evidence="4">FAD-binding PCMH-type domain-containing protein</fullName>
    </recommendedName>
</protein>
<dbReference type="GO" id="GO:0016491">
    <property type="term" value="F:oxidoreductase activity"/>
    <property type="evidence" value="ECO:0007669"/>
    <property type="project" value="UniProtKB-KW"/>
</dbReference>
<dbReference type="GO" id="GO:0071949">
    <property type="term" value="F:FAD binding"/>
    <property type="evidence" value="ECO:0007669"/>
    <property type="project" value="InterPro"/>
</dbReference>
<dbReference type="Pfam" id="PF03450">
    <property type="entry name" value="CO_deh_flav_C"/>
    <property type="match status" value="1"/>
</dbReference>
<dbReference type="Pfam" id="PF00941">
    <property type="entry name" value="FAD_binding_5"/>
    <property type="match status" value="1"/>
</dbReference>
<dbReference type="InterPro" id="IPR051312">
    <property type="entry name" value="Diverse_Substr_Oxidored"/>
</dbReference>
<dbReference type="InterPro" id="IPR002346">
    <property type="entry name" value="Mopterin_DH_FAD-bd"/>
</dbReference>
<evidence type="ECO:0000313" key="5">
    <source>
        <dbReference type="EMBL" id="ATW27861.1"/>
    </source>
</evidence>